<dbReference type="InterPro" id="IPR012967">
    <property type="entry name" value="COMT_dimerisation"/>
</dbReference>
<dbReference type="Pfam" id="PF00891">
    <property type="entry name" value="Methyltransf_2"/>
    <property type="match status" value="1"/>
</dbReference>
<name>A0ABV9UBL1_9ACTN</name>
<dbReference type="InterPro" id="IPR029063">
    <property type="entry name" value="SAM-dependent_MTases_sf"/>
</dbReference>
<dbReference type="Gene3D" id="1.10.287.1350">
    <property type="match status" value="1"/>
</dbReference>
<dbReference type="PROSITE" id="PS51683">
    <property type="entry name" value="SAM_OMT_II"/>
    <property type="match status" value="1"/>
</dbReference>
<reference evidence="7" key="1">
    <citation type="journal article" date="2019" name="Int. J. Syst. Evol. Microbiol.">
        <title>The Global Catalogue of Microorganisms (GCM) 10K type strain sequencing project: providing services to taxonomists for standard genome sequencing and annotation.</title>
        <authorList>
            <consortium name="The Broad Institute Genomics Platform"/>
            <consortium name="The Broad Institute Genome Sequencing Center for Infectious Disease"/>
            <person name="Wu L."/>
            <person name="Ma J."/>
        </authorList>
    </citation>
    <scope>NUCLEOTIDE SEQUENCE [LARGE SCALE GENOMIC DNA]</scope>
    <source>
        <strain evidence="7">KLKA75</strain>
    </source>
</reference>
<dbReference type="InterPro" id="IPR036390">
    <property type="entry name" value="WH_DNA-bd_sf"/>
</dbReference>
<comment type="caution">
    <text evidence="6">The sequence shown here is derived from an EMBL/GenBank/DDBJ whole genome shotgun (WGS) entry which is preliminary data.</text>
</comment>
<dbReference type="Gene3D" id="1.10.10.10">
    <property type="entry name" value="Winged helix-like DNA-binding domain superfamily/Winged helix DNA-binding domain"/>
    <property type="match status" value="1"/>
</dbReference>
<dbReference type="SUPFAM" id="SSF53335">
    <property type="entry name" value="S-adenosyl-L-methionine-dependent methyltransferases"/>
    <property type="match status" value="1"/>
</dbReference>
<evidence type="ECO:0000313" key="6">
    <source>
        <dbReference type="EMBL" id="MFC4912923.1"/>
    </source>
</evidence>
<dbReference type="Gene3D" id="3.40.50.150">
    <property type="entry name" value="Vaccinia Virus protein VP39"/>
    <property type="match status" value="1"/>
</dbReference>
<dbReference type="InterPro" id="IPR001077">
    <property type="entry name" value="COMT_C"/>
</dbReference>
<dbReference type="Pfam" id="PF08100">
    <property type="entry name" value="Dimerisation"/>
    <property type="match status" value="1"/>
</dbReference>
<keyword evidence="2" id="KW-0808">Transferase</keyword>
<dbReference type="GO" id="GO:0032259">
    <property type="term" value="P:methylation"/>
    <property type="evidence" value="ECO:0007669"/>
    <property type="project" value="UniProtKB-KW"/>
</dbReference>
<proteinExistence type="predicted"/>
<dbReference type="GO" id="GO:0008168">
    <property type="term" value="F:methyltransferase activity"/>
    <property type="evidence" value="ECO:0007669"/>
    <property type="project" value="UniProtKB-KW"/>
</dbReference>
<feature type="domain" description="O-methyltransferase C-terminal" evidence="4">
    <location>
        <begin position="112"/>
        <end position="308"/>
    </location>
</feature>
<gene>
    <name evidence="6" type="ORF">ACFPCY_36880</name>
</gene>
<evidence type="ECO:0000256" key="2">
    <source>
        <dbReference type="ARBA" id="ARBA00022679"/>
    </source>
</evidence>
<dbReference type="RefSeq" id="WP_378263328.1">
    <property type="nucleotide sequence ID" value="NZ_JBHSIT010000014.1"/>
</dbReference>
<protein>
    <submittedName>
        <fullName evidence="6">Methyltransferase</fullName>
    </submittedName>
</protein>
<evidence type="ECO:0000259" key="5">
    <source>
        <dbReference type="Pfam" id="PF08100"/>
    </source>
</evidence>
<dbReference type="CDD" id="cd02440">
    <property type="entry name" value="AdoMet_MTases"/>
    <property type="match status" value="1"/>
</dbReference>
<feature type="domain" description="O-methyltransferase dimerisation" evidence="5">
    <location>
        <begin position="17"/>
        <end position="84"/>
    </location>
</feature>
<evidence type="ECO:0000313" key="7">
    <source>
        <dbReference type="Proteomes" id="UP001595872"/>
    </source>
</evidence>
<evidence type="ECO:0000256" key="3">
    <source>
        <dbReference type="ARBA" id="ARBA00022691"/>
    </source>
</evidence>
<dbReference type="PANTHER" id="PTHR43712">
    <property type="entry name" value="PUTATIVE (AFU_ORTHOLOGUE AFUA_4G14580)-RELATED"/>
    <property type="match status" value="1"/>
</dbReference>
<dbReference type="InterPro" id="IPR016461">
    <property type="entry name" value="COMT-like"/>
</dbReference>
<accession>A0ABV9UBL1</accession>
<dbReference type="InterPro" id="IPR036388">
    <property type="entry name" value="WH-like_DNA-bd_sf"/>
</dbReference>
<dbReference type="PANTHER" id="PTHR43712:SF2">
    <property type="entry name" value="O-METHYLTRANSFERASE CICE"/>
    <property type="match status" value="1"/>
</dbReference>
<organism evidence="6 7">
    <name type="scientific">Actinomadura gamaensis</name>
    <dbReference type="NCBI Taxonomy" id="1763541"/>
    <lineage>
        <taxon>Bacteria</taxon>
        <taxon>Bacillati</taxon>
        <taxon>Actinomycetota</taxon>
        <taxon>Actinomycetes</taxon>
        <taxon>Streptosporangiales</taxon>
        <taxon>Thermomonosporaceae</taxon>
        <taxon>Actinomadura</taxon>
    </lineage>
</organism>
<sequence length="333" mass="34486">MTAGARAAELFGRADLIEPMAIRVAASLWLADHVAGGAGDVASLARLTGVDAGALERLLRYLVAAGIFAAEGGGYRLTERGALLRSGHPSGLRESLTVDGAHGRAELCLVDLLHCVRTGQAAYPVRYGRSFWQDVADRAELSESFDATMAVKVASVAAAVVVGYDWGSLGHLVDVGGGNGALCAVLLSAHPGLRATIVEQPAPARAAAKNLAQLGLADRGEVVTGSFFEPLPAGADGYLLCDVLHDWDDEHAVQILDRCARAAGELGRVLVVERSDLDRRGGAGMDLRMLAWFGGRQRDAAQIGALGDAVGLGVAGVHPAGVMSVIELRAALS</sequence>
<dbReference type="EMBL" id="JBHSIT010000014">
    <property type="protein sequence ID" value="MFC4912923.1"/>
    <property type="molecule type" value="Genomic_DNA"/>
</dbReference>
<evidence type="ECO:0000256" key="1">
    <source>
        <dbReference type="ARBA" id="ARBA00022603"/>
    </source>
</evidence>
<keyword evidence="1 6" id="KW-0489">Methyltransferase</keyword>
<dbReference type="SUPFAM" id="SSF46785">
    <property type="entry name" value="Winged helix' DNA-binding domain"/>
    <property type="match status" value="1"/>
</dbReference>
<dbReference type="PIRSF" id="PIRSF005739">
    <property type="entry name" value="O-mtase"/>
    <property type="match status" value="1"/>
</dbReference>
<keyword evidence="7" id="KW-1185">Reference proteome</keyword>
<dbReference type="Proteomes" id="UP001595872">
    <property type="component" value="Unassembled WGS sequence"/>
</dbReference>
<keyword evidence="3" id="KW-0949">S-adenosyl-L-methionine</keyword>
<evidence type="ECO:0000259" key="4">
    <source>
        <dbReference type="Pfam" id="PF00891"/>
    </source>
</evidence>